<feature type="compositionally biased region" description="Polar residues" evidence="1">
    <location>
        <begin position="103"/>
        <end position="113"/>
    </location>
</feature>
<reference evidence="3 4" key="1">
    <citation type="submission" date="2018-10" db="EMBL/GenBank/DDBJ databases">
        <title>Genome assembly for a Yunnan-Guizhou Plateau 3E fish, Anabarilius grahami (Regan), and its evolutionary and genetic applications.</title>
        <authorList>
            <person name="Jiang W."/>
        </authorList>
    </citation>
    <scope>NUCLEOTIDE SEQUENCE [LARGE SCALE GENOMIC DNA]</scope>
    <source>
        <strain evidence="3">AG-KIZ</strain>
        <tissue evidence="3">Muscle</tissue>
    </source>
</reference>
<dbReference type="InterPro" id="IPR036875">
    <property type="entry name" value="Znf_CCHC_sf"/>
</dbReference>
<feature type="compositionally biased region" description="Basic residues" evidence="1">
    <location>
        <begin position="120"/>
        <end position="138"/>
    </location>
</feature>
<dbReference type="OrthoDB" id="10066365at2759"/>
<dbReference type="GO" id="GO:0003676">
    <property type="term" value="F:nucleic acid binding"/>
    <property type="evidence" value="ECO:0007669"/>
    <property type="project" value="InterPro"/>
</dbReference>
<organism evidence="3 4">
    <name type="scientific">Anabarilius grahami</name>
    <name type="common">Kanglang fish</name>
    <name type="synonym">Barilius grahami</name>
    <dbReference type="NCBI Taxonomy" id="495550"/>
    <lineage>
        <taxon>Eukaryota</taxon>
        <taxon>Metazoa</taxon>
        <taxon>Chordata</taxon>
        <taxon>Craniata</taxon>
        <taxon>Vertebrata</taxon>
        <taxon>Euteleostomi</taxon>
        <taxon>Actinopterygii</taxon>
        <taxon>Neopterygii</taxon>
        <taxon>Teleostei</taxon>
        <taxon>Ostariophysi</taxon>
        <taxon>Cypriniformes</taxon>
        <taxon>Xenocyprididae</taxon>
        <taxon>Xenocypridinae</taxon>
        <taxon>Xenocypridinae incertae sedis</taxon>
        <taxon>Anabarilius</taxon>
    </lineage>
</organism>
<dbReference type="Pfam" id="PF00098">
    <property type="entry name" value="zf-CCHC"/>
    <property type="match status" value="1"/>
</dbReference>
<keyword evidence="4" id="KW-1185">Reference proteome</keyword>
<gene>
    <name evidence="3" type="ORF">DPX16_22631</name>
</gene>
<dbReference type="SUPFAM" id="SSF57756">
    <property type="entry name" value="Retrovirus zinc finger-like domains"/>
    <property type="match status" value="1"/>
</dbReference>
<dbReference type="InterPro" id="IPR001878">
    <property type="entry name" value="Znf_CCHC"/>
</dbReference>
<comment type="caution">
    <text evidence="3">The sequence shown here is derived from an EMBL/GenBank/DDBJ whole genome shotgun (WGS) entry which is preliminary data.</text>
</comment>
<feature type="compositionally biased region" description="Basic residues" evidence="1">
    <location>
        <begin position="69"/>
        <end position="86"/>
    </location>
</feature>
<protein>
    <recommendedName>
        <fullName evidence="2">CCHC-type domain-containing protein</fullName>
    </recommendedName>
</protein>
<evidence type="ECO:0000313" key="4">
    <source>
        <dbReference type="Proteomes" id="UP000281406"/>
    </source>
</evidence>
<dbReference type="Proteomes" id="UP000281406">
    <property type="component" value="Unassembled WGS sequence"/>
</dbReference>
<accession>A0A3N0YJD7</accession>
<evidence type="ECO:0000259" key="2">
    <source>
        <dbReference type="Pfam" id="PF00098"/>
    </source>
</evidence>
<dbReference type="EMBL" id="RJVU01038598">
    <property type="protein sequence ID" value="ROL46365.1"/>
    <property type="molecule type" value="Genomic_DNA"/>
</dbReference>
<evidence type="ECO:0000313" key="3">
    <source>
        <dbReference type="EMBL" id="ROL46365.1"/>
    </source>
</evidence>
<feature type="region of interest" description="Disordered" evidence="1">
    <location>
        <begin position="1"/>
        <end position="152"/>
    </location>
</feature>
<sequence>MKSVQAISMDTKYGRRGKGMRSTKQSQPAQRRSDDRKQTATRQQRRQCFRCGSDKHLANDKNGPVAKVTCRHCGKKGHFARARLTPKGRSASAVSRPRPAPAQQNKPATSTAQAAPPKEHRQRSRPPKRPPFPRRQGPRPKIVLDPTTPKTS</sequence>
<dbReference type="AlphaFoldDB" id="A0A3N0YJD7"/>
<proteinExistence type="predicted"/>
<dbReference type="GO" id="GO:0008270">
    <property type="term" value="F:zinc ion binding"/>
    <property type="evidence" value="ECO:0007669"/>
    <property type="project" value="InterPro"/>
</dbReference>
<name>A0A3N0YJD7_ANAGA</name>
<dbReference type="Gene3D" id="4.10.60.10">
    <property type="entry name" value="Zinc finger, CCHC-type"/>
    <property type="match status" value="1"/>
</dbReference>
<feature type="domain" description="CCHC-type" evidence="2">
    <location>
        <begin position="69"/>
        <end position="81"/>
    </location>
</feature>
<evidence type="ECO:0000256" key="1">
    <source>
        <dbReference type="SAM" id="MobiDB-lite"/>
    </source>
</evidence>